<dbReference type="Proteomes" id="UP000604046">
    <property type="component" value="Unassembled WGS sequence"/>
</dbReference>
<dbReference type="AlphaFoldDB" id="A0A812SE66"/>
<comment type="caution">
    <text evidence="1">The sequence shown here is derived from an EMBL/GenBank/DDBJ whole genome shotgun (WGS) entry which is preliminary data.</text>
</comment>
<sequence length="218" mass="24923">MEGYLADAVAEAIEPVQHLEKEWEPAKLCKRLREYFKKAAKSLEFKDKGRSWTGLVNDFADSAFSSIFQAIGDRQWLDQVDFIFVLDAGIKEFFPRHVLDDVPQAELERSVLAAHDRAFEEQRYLPKLYDFLESMGLTGKTRKKAYDSVDEGRKVALRYMRDPSAPDEVKAFVSRWVDATVKNLHRFTQGDPASVLDEGQAAQIFEQLLKDGDLLTEA</sequence>
<evidence type="ECO:0000313" key="1">
    <source>
        <dbReference type="EMBL" id="CAE7477328.1"/>
    </source>
</evidence>
<proteinExistence type="predicted"/>
<evidence type="ECO:0000313" key="2">
    <source>
        <dbReference type="Proteomes" id="UP000604046"/>
    </source>
</evidence>
<dbReference type="OrthoDB" id="415740at2759"/>
<reference evidence="1" key="1">
    <citation type="submission" date="2021-02" db="EMBL/GenBank/DDBJ databases">
        <authorList>
            <person name="Dougan E. K."/>
            <person name="Rhodes N."/>
            <person name="Thang M."/>
            <person name="Chan C."/>
        </authorList>
    </citation>
    <scope>NUCLEOTIDE SEQUENCE</scope>
</reference>
<gene>
    <name evidence="1" type="primary">SLC12A7</name>
    <name evidence="1" type="ORF">SNAT2548_LOCUS26812</name>
</gene>
<keyword evidence="2" id="KW-1185">Reference proteome</keyword>
<dbReference type="EMBL" id="CAJNDS010002443">
    <property type="protein sequence ID" value="CAE7477328.1"/>
    <property type="molecule type" value="Genomic_DNA"/>
</dbReference>
<organism evidence="1 2">
    <name type="scientific">Symbiodinium natans</name>
    <dbReference type="NCBI Taxonomy" id="878477"/>
    <lineage>
        <taxon>Eukaryota</taxon>
        <taxon>Sar</taxon>
        <taxon>Alveolata</taxon>
        <taxon>Dinophyceae</taxon>
        <taxon>Suessiales</taxon>
        <taxon>Symbiodiniaceae</taxon>
        <taxon>Symbiodinium</taxon>
    </lineage>
</organism>
<protein>
    <submittedName>
        <fullName evidence="1">SLC12A7 protein</fullName>
    </submittedName>
</protein>
<accession>A0A812SE66</accession>
<name>A0A812SE66_9DINO</name>